<evidence type="ECO:0000256" key="1">
    <source>
        <dbReference type="ARBA" id="ARBA00022723"/>
    </source>
</evidence>
<dbReference type="Pfam" id="PF04434">
    <property type="entry name" value="SWIM"/>
    <property type="match status" value="1"/>
</dbReference>
<evidence type="ECO:0000256" key="2">
    <source>
        <dbReference type="ARBA" id="ARBA00022771"/>
    </source>
</evidence>
<dbReference type="AlphaFoldDB" id="B9F1J8"/>
<feature type="compositionally biased region" description="Basic and acidic residues" evidence="5">
    <location>
        <begin position="759"/>
        <end position="775"/>
    </location>
</feature>
<evidence type="ECO:0000259" key="6">
    <source>
        <dbReference type="PROSITE" id="PS50966"/>
    </source>
</evidence>
<feature type="region of interest" description="Disordered" evidence="5">
    <location>
        <begin position="741"/>
        <end position="776"/>
    </location>
</feature>
<organism evidence="7">
    <name type="scientific">Oryza sativa subsp. japonica</name>
    <name type="common">Rice</name>
    <dbReference type="NCBI Taxonomy" id="39947"/>
    <lineage>
        <taxon>Eukaryota</taxon>
        <taxon>Viridiplantae</taxon>
        <taxon>Streptophyta</taxon>
        <taxon>Embryophyta</taxon>
        <taxon>Tracheophyta</taxon>
        <taxon>Spermatophyta</taxon>
        <taxon>Magnoliopsida</taxon>
        <taxon>Liliopsida</taxon>
        <taxon>Poales</taxon>
        <taxon>Poaceae</taxon>
        <taxon>BOP clade</taxon>
        <taxon>Oryzoideae</taxon>
        <taxon>Oryzeae</taxon>
        <taxon>Oryzinae</taxon>
        <taxon>Oryza</taxon>
        <taxon>Oryza sativa</taxon>
    </lineage>
</organism>
<dbReference type="Pfam" id="PF03101">
    <property type="entry name" value="FAR1"/>
    <property type="match status" value="1"/>
</dbReference>
<gene>
    <name evidence="7" type="ORF">OsJ_07864</name>
</gene>
<dbReference type="Pfam" id="PF10551">
    <property type="entry name" value="MULE"/>
    <property type="match status" value="1"/>
</dbReference>
<proteinExistence type="predicted"/>
<dbReference type="Proteomes" id="UP000007752">
    <property type="component" value="Chromosome 2"/>
</dbReference>
<dbReference type="InterPro" id="IPR004330">
    <property type="entry name" value="FAR1_DNA_bnd_dom"/>
</dbReference>
<evidence type="ECO:0000256" key="4">
    <source>
        <dbReference type="PROSITE-ProRule" id="PRU00325"/>
    </source>
</evidence>
<dbReference type="SMART" id="SM00575">
    <property type="entry name" value="ZnF_PMZ"/>
    <property type="match status" value="1"/>
</dbReference>
<sequence>MSSVHPNLVTTSNHSTPSRDESFHYFEPDATMEAINRLDVRDNSDIYSNDDITSPVIEDDNTSTPKKISRIPLNCSVFTPECDDKIRPAVGMTFEDIASVEKFYKSYAHQVGFSVRIGQQKKLDGVVQCKHFVCSRQGWKHVNDKEIVDPSKKKKIKLKETRCGCDAHIYVKLCSDNKYTIASLVEHHSHGLVSPDKLHLIRSNREVSERAKTTLFTCSRASIGTSQAYRLLHVSDGGFQNVGCTKRDLQNYYRDLRKKIKNADAQMFVAQLCRKNEVNSSFFYDFDVDEHGRLKYVFWADATSRKNYSHFGDIVSFDSTYTTNQYDMIFAPFTGVNHHLQSVFYGAAFLANEKIPAYVWLFKTFLRAMGGKAPTLIITDEDASMKAAIEKVFPTTVHRLCMWHIMEKMSDKIGPLWREDCDLREMMKSCVWRSETATEFESQWKSIILDFHLEDNEWLSNRFDIRKSWIPAYFMDISLAGILKTTSRSESANSFFNRFIHRKLALVEFWLRFVTSLECQRQEELKADNTSIHTTYKPVTPWAMETQGSIMFTHEVFDKLREEIIAARDLCCVKDIAQCDGLKIVTISDGSHKLRVVRCNTTTMIANCSCKLFESDGIPCHHIILVLRGENQNELPTAYIMKRWEKRVKRENVYDEQGNLIEEKPIDSSEAAMRKKISIARNKFEDLIQKAKHSDEGIDFLTSSVFNLEAPLDQMVSNVKHTRHEEFESFLGCTIPTEIDIHPPTDIHSRGRSKRIRRSKDDNTGKKQGGKERTPRICKICKQMANGWRMSGIEKVTGEVGDSML</sequence>
<dbReference type="InterPro" id="IPR007527">
    <property type="entry name" value="Znf_SWIM"/>
</dbReference>
<protein>
    <recommendedName>
        <fullName evidence="6">SWIM-type domain-containing protein</fullName>
    </recommendedName>
</protein>
<evidence type="ECO:0000313" key="7">
    <source>
        <dbReference type="EMBL" id="EEE57540.1"/>
    </source>
</evidence>
<dbReference type="GO" id="GO:0008270">
    <property type="term" value="F:zinc ion binding"/>
    <property type="evidence" value="ECO:0007669"/>
    <property type="project" value="UniProtKB-KW"/>
</dbReference>
<dbReference type="PROSITE" id="PS50966">
    <property type="entry name" value="ZF_SWIM"/>
    <property type="match status" value="1"/>
</dbReference>
<evidence type="ECO:0000256" key="3">
    <source>
        <dbReference type="ARBA" id="ARBA00022833"/>
    </source>
</evidence>
<dbReference type="InterPro" id="IPR006564">
    <property type="entry name" value="Znf_PMZ"/>
</dbReference>
<feature type="compositionally biased region" description="Polar residues" evidence="5">
    <location>
        <begin position="1"/>
        <end position="16"/>
    </location>
</feature>
<dbReference type="InterPro" id="IPR018289">
    <property type="entry name" value="MULE_transposase_dom"/>
</dbReference>
<dbReference type="PANTHER" id="PTHR47718">
    <property type="entry name" value="OS01G0519700 PROTEIN"/>
    <property type="match status" value="1"/>
</dbReference>
<reference evidence="7" key="1">
    <citation type="journal article" date="2005" name="PLoS Biol.">
        <title>The genomes of Oryza sativa: a history of duplications.</title>
        <authorList>
            <person name="Yu J."/>
            <person name="Wang J."/>
            <person name="Lin W."/>
            <person name="Li S."/>
            <person name="Li H."/>
            <person name="Zhou J."/>
            <person name="Ni P."/>
            <person name="Dong W."/>
            <person name="Hu S."/>
            <person name="Zeng C."/>
            <person name="Zhang J."/>
            <person name="Zhang Y."/>
            <person name="Li R."/>
            <person name="Xu Z."/>
            <person name="Li S."/>
            <person name="Li X."/>
            <person name="Zheng H."/>
            <person name="Cong L."/>
            <person name="Lin L."/>
            <person name="Yin J."/>
            <person name="Geng J."/>
            <person name="Li G."/>
            <person name="Shi J."/>
            <person name="Liu J."/>
            <person name="Lv H."/>
            <person name="Li J."/>
            <person name="Wang J."/>
            <person name="Deng Y."/>
            <person name="Ran L."/>
            <person name="Shi X."/>
            <person name="Wang X."/>
            <person name="Wu Q."/>
            <person name="Li C."/>
            <person name="Ren X."/>
            <person name="Wang J."/>
            <person name="Wang X."/>
            <person name="Li D."/>
            <person name="Liu D."/>
            <person name="Zhang X."/>
            <person name="Ji Z."/>
            <person name="Zhao W."/>
            <person name="Sun Y."/>
            <person name="Zhang Z."/>
            <person name="Bao J."/>
            <person name="Han Y."/>
            <person name="Dong L."/>
            <person name="Ji J."/>
            <person name="Chen P."/>
            <person name="Wu S."/>
            <person name="Liu J."/>
            <person name="Xiao Y."/>
            <person name="Bu D."/>
            <person name="Tan J."/>
            <person name="Yang L."/>
            <person name="Ye C."/>
            <person name="Zhang J."/>
            <person name="Xu J."/>
            <person name="Zhou Y."/>
            <person name="Yu Y."/>
            <person name="Zhang B."/>
            <person name="Zhuang S."/>
            <person name="Wei H."/>
            <person name="Liu B."/>
            <person name="Lei M."/>
            <person name="Yu H."/>
            <person name="Li Y."/>
            <person name="Xu H."/>
            <person name="Wei S."/>
            <person name="He X."/>
            <person name="Fang L."/>
            <person name="Zhang Z."/>
            <person name="Zhang Y."/>
            <person name="Huang X."/>
            <person name="Su Z."/>
            <person name="Tong W."/>
            <person name="Li J."/>
            <person name="Tong Z."/>
            <person name="Li S."/>
            <person name="Ye J."/>
            <person name="Wang L."/>
            <person name="Fang L."/>
            <person name="Lei T."/>
            <person name="Chen C."/>
            <person name="Chen H."/>
            <person name="Xu Z."/>
            <person name="Li H."/>
            <person name="Huang H."/>
            <person name="Zhang F."/>
            <person name="Xu H."/>
            <person name="Li N."/>
            <person name="Zhao C."/>
            <person name="Li S."/>
            <person name="Dong L."/>
            <person name="Huang Y."/>
            <person name="Li L."/>
            <person name="Xi Y."/>
            <person name="Qi Q."/>
            <person name="Li W."/>
            <person name="Zhang B."/>
            <person name="Hu W."/>
            <person name="Zhang Y."/>
            <person name="Tian X."/>
            <person name="Jiao Y."/>
            <person name="Liang X."/>
            <person name="Jin J."/>
            <person name="Gao L."/>
            <person name="Zheng W."/>
            <person name="Hao B."/>
            <person name="Liu S."/>
            <person name="Wang W."/>
            <person name="Yuan L."/>
            <person name="Cao M."/>
            <person name="McDermott J."/>
            <person name="Samudrala R."/>
            <person name="Wang J."/>
            <person name="Wong G.K."/>
            <person name="Yang H."/>
        </authorList>
    </citation>
    <scope>NUCLEOTIDE SEQUENCE [LARGE SCALE GENOMIC DNA]</scope>
</reference>
<keyword evidence="3" id="KW-0862">Zinc</keyword>
<feature type="region of interest" description="Disordered" evidence="5">
    <location>
        <begin position="1"/>
        <end position="22"/>
    </location>
</feature>
<reference evidence="7" key="2">
    <citation type="submission" date="2008-12" db="EMBL/GenBank/DDBJ databases">
        <title>Improved gene annotation of the rice (Oryza sativa) genomes.</title>
        <authorList>
            <person name="Wang J."/>
            <person name="Li R."/>
            <person name="Fan W."/>
            <person name="Huang Q."/>
            <person name="Zhang J."/>
            <person name="Zhou Y."/>
            <person name="Hu Y."/>
            <person name="Zi S."/>
            <person name="Li J."/>
            <person name="Ni P."/>
            <person name="Zheng H."/>
            <person name="Zhang Y."/>
            <person name="Zhao M."/>
            <person name="Hao Q."/>
            <person name="McDermott J."/>
            <person name="Samudrala R."/>
            <person name="Kristiansen K."/>
            <person name="Wong G.K.-S."/>
        </authorList>
    </citation>
    <scope>NUCLEOTIDE SEQUENCE</scope>
</reference>
<keyword evidence="2 4" id="KW-0863">Zinc-finger</keyword>
<dbReference type="PANTHER" id="PTHR47718:SF18">
    <property type="entry name" value="PROTEIN FAR1-RELATED SEQUENCE 5-LIKE"/>
    <property type="match status" value="1"/>
</dbReference>
<feature type="domain" description="SWIM-type" evidence="6">
    <location>
        <begin position="593"/>
        <end position="631"/>
    </location>
</feature>
<accession>B9F1J8</accession>
<dbReference type="EMBL" id="CM000139">
    <property type="protein sequence ID" value="EEE57540.1"/>
    <property type="molecule type" value="Genomic_DNA"/>
</dbReference>
<name>B9F1J8_ORYSJ</name>
<evidence type="ECO:0000256" key="5">
    <source>
        <dbReference type="SAM" id="MobiDB-lite"/>
    </source>
</evidence>
<keyword evidence="1" id="KW-0479">Metal-binding</keyword>